<protein>
    <submittedName>
        <fullName evidence="2">Uncharacterized protein</fullName>
    </submittedName>
</protein>
<dbReference type="Proteomes" id="UP000051952">
    <property type="component" value="Unassembled WGS sequence"/>
</dbReference>
<organism evidence="2 3">
    <name type="scientific">Bodo saltans</name>
    <name type="common">Flagellated protozoan</name>
    <dbReference type="NCBI Taxonomy" id="75058"/>
    <lineage>
        <taxon>Eukaryota</taxon>
        <taxon>Discoba</taxon>
        <taxon>Euglenozoa</taxon>
        <taxon>Kinetoplastea</taxon>
        <taxon>Metakinetoplastina</taxon>
        <taxon>Eubodonida</taxon>
        <taxon>Bodonidae</taxon>
        <taxon>Bodo</taxon>
    </lineage>
</organism>
<sequence>MTQLLWEYLQIGQGQHSSQDGGDDEAQPQKEQKWVGKRSKLFVILENEIARNEGADDRAQPPSSSASASKINIGGKEHLVPRVSATWVPGSVAHHLRYVPSIGPIAEVRGPHADVYSLAIVFGVMGTSTPAASATHELHNRVFLCSVLELARP</sequence>
<evidence type="ECO:0000313" key="3">
    <source>
        <dbReference type="Proteomes" id="UP000051952"/>
    </source>
</evidence>
<gene>
    <name evidence="2" type="ORF">BSAL_83920</name>
</gene>
<accession>A0A0S4KL31</accession>
<proteinExistence type="predicted"/>
<name>A0A0S4KL31_BODSA</name>
<keyword evidence="3" id="KW-1185">Reference proteome</keyword>
<evidence type="ECO:0000313" key="2">
    <source>
        <dbReference type="EMBL" id="CUI14295.1"/>
    </source>
</evidence>
<dbReference type="VEuPathDB" id="TriTrypDB:BSAL_83920"/>
<feature type="region of interest" description="Disordered" evidence="1">
    <location>
        <begin position="52"/>
        <end position="71"/>
    </location>
</feature>
<dbReference type="AlphaFoldDB" id="A0A0S4KL31"/>
<reference evidence="3" key="1">
    <citation type="submission" date="2015-09" db="EMBL/GenBank/DDBJ databases">
        <authorList>
            <consortium name="Pathogen Informatics"/>
        </authorList>
    </citation>
    <scope>NUCLEOTIDE SEQUENCE [LARGE SCALE GENOMIC DNA]</scope>
    <source>
        <strain evidence="3">Lake Konstanz</strain>
    </source>
</reference>
<feature type="region of interest" description="Disordered" evidence="1">
    <location>
        <begin position="13"/>
        <end position="34"/>
    </location>
</feature>
<evidence type="ECO:0000256" key="1">
    <source>
        <dbReference type="SAM" id="MobiDB-lite"/>
    </source>
</evidence>
<dbReference type="EMBL" id="CYKH01000955">
    <property type="protein sequence ID" value="CUI14295.1"/>
    <property type="molecule type" value="Genomic_DNA"/>
</dbReference>